<dbReference type="PANTHER" id="PTHR40903">
    <property type="entry name" value="GLYCINE-RICH CELL WALL STRUCTURAL PROTEIN 1-LIKE"/>
    <property type="match status" value="1"/>
</dbReference>
<dbReference type="GeneID" id="5728306"/>
<dbReference type="KEGG" id="cre:CHLRE_10g419400v5"/>
<name>A0A2K3D925_CHLRE</name>
<feature type="compositionally biased region" description="Low complexity" evidence="3">
    <location>
        <begin position="1242"/>
        <end position="1251"/>
    </location>
</feature>
<feature type="compositionally biased region" description="Low complexity" evidence="3">
    <location>
        <begin position="838"/>
        <end position="847"/>
    </location>
</feature>
<dbReference type="STRING" id="3055.A0A2K3D925"/>
<protein>
    <recommendedName>
        <fullName evidence="6">PHD-type domain-containing protein</fullName>
    </recommendedName>
</protein>
<feature type="compositionally biased region" description="Polar residues" evidence="3">
    <location>
        <begin position="1080"/>
        <end position="1099"/>
    </location>
</feature>
<evidence type="ECO:0000256" key="3">
    <source>
        <dbReference type="SAM" id="MobiDB-lite"/>
    </source>
</evidence>
<feature type="compositionally biased region" description="Polar residues" evidence="3">
    <location>
        <begin position="10"/>
        <end position="21"/>
    </location>
</feature>
<sequence length="1524" mass="155153">MGPGGGADTACTSPPWSTGQASGDALPNGLHGTAGSGDVGSPVRPAEQQAEHELPGQRVTRSASAADVKLAGGGSAPASKAGLASNMCFGAGVSGAVASAGTQLPRSAAPTPFAAPSAGGPAAARRASAPPAPTGALEVAAGARLTSGGTAAAAPPPAQPPAPRPEGQSPERGHRARPPPRPPSGHPPHQHLYVQAELRFNCDYTAPEDEPGMEPRFTWRYWVALMPAAAAAAAGGGLPPNTSLRVLSSPEDVRSFLVEPEVAAALSSTAKELLNNLTFDTDSLGQVADDPDSAVLVEALRMLAVWVQEPPATADQPGLAPEPGRVQAPLEEPRAPLRQRLLRWASEVLESDFIRTSRIAPRPAVRLLHDGDQGKPRWSVWQLLHAPPYSHSVAVTLLHQAEDSQDDQSMRRSPLPTIILQRLVALLRRRANKVNVEWQITPGKLLRELQCQELLYSVARGASAGAAGAVQGAAGRLGAAGGTQRAYALLRDLNTDAETVCNLIRPDVALDGNFALDGNIACCAQCGGEADDSRSQSELVMCDICVDSFCHTCMRSTPGWDDLANDPWVCRYCRHTLKAATIEDELAEVRQGRQRQQAVQVKGEPGASEEQLDEEEDGVEGEGAEEVDEDQGQAEEEEDEEEDEEEEEEEEGEEDEEEEEEEEQEEEEEEEGKEEDSTGLMGSSEGDSGPAQSSEDGGGGGGRQGARPRRGRDATSPAAAAPPPAAAGAGTEPAAGTDSDTADDSCLTGESEQWDAEGGRRRAARLEAGLRAECRAAGGPVRWIQRRERHAHPGLIAAAGGAAGRERQPDYNVGIRAAAPQQRNASDAGVAAAGATGQAAGTATTAAWGGGRGRGRGGGRGAAGLNATQAARADGDVPKGRAGPAAAHAPALPAPVHWGAGGAAPAAAAAASDSDSDAEMELAAQDLDPLALAAVREAGAHNARITEDARRRRREVAAATAAAAAAAARAVDIAEEGEDEETSVDLVPVGVQRGTAGGGAVAAATAHPAAAAAMARRGAQKRKADAEVAPPEPKRRPPAAPSRVQAGQGAGGGAAGTAAAAPGGGGGAGAGHAARPPATNRRQSGASNSSADTVGTDATQPVDEEGEEEEEEEEDDCLQQATRDMQRQRERPLPPQHTRGRPPAPKAGRRPLASGGAAAVGSRPKRRAAALAQERVARALGPQPMFAPDDEPPKKRRRGPGPLQELAVEVISLCDEEEEEEEMEEEETNRVVLRGSGRVGRGRAAAAAAAPAPAPGPRAGPAGGQGQVAAADVGRGGAGGGAGRGGGAAAGAVGAGPGHGATAPLRPTAVHQAAAAAVAASGPAAAPSVSVSGGNGSSAAPGRRTGGGVSGGRLPSGRQADAGAAVGGDVPQPSFNTQAAARELEALQHAATPGYRARPQAVQQHDAHGSAGAAVALAAGAATAGTAAGVVAGVGAAANGSGPHRSLHDVWNAVVSLQQQLWQEPMREQVDAFAKFIFTRVRKRCNEPEIAQALIGVLNRLEGLSKPAGPKDLQACMHILQQRL</sequence>
<dbReference type="RefSeq" id="XP_042919837.1">
    <property type="nucleotide sequence ID" value="XM_043066440.1"/>
</dbReference>
<dbReference type="InParanoid" id="A0A2K3D925"/>
<feature type="compositionally biased region" description="Low complexity" evidence="3">
    <location>
        <begin position="1325"/>
        <end position="1343"/>
    </location>
</feature>
<keyword evidence="1" id="KW-0479">Metal-binding</keyword>
<feature type="compositionally biased region" description="Low complexity" evidence="3">
    <location>
        <begin position="104"/>
        <end position="129"/>
    </location>
</feature>
<dbReference type="OMA" id="XERNWAV"/>
<keyword evidence="1" id="KW-0863">Zinc-finger</keyword>
<dbReference type="GO" id="GO:0008270">
    <property type="term" value="F:zinc ion binding"/>
    <property type="evidence" value="ECO:0007669"/>
    <property type="project" value="UniProtKB-KW"/>
</dbReference>
<evidence type="ECO:0008006" key="6">
    <source>
        <dbReference type="Google" id="ProtNLM"/>
    </source>
</evidence>
<gene>
    <name evidence="4" type="ORF">CHLRE_10g419400v5</name>
</gene>
<feature type="compositionally biased region" description="Low complexity" evidence="3">
    <location>
        <begin position="726"/>
        <end position="739"/>
    </location>
</feature>
<feature type="region of interest" description="Disordered" evidence="3">
    <location>
        <begin position="1325"/>
        <end position="1374"/>
    </location>
</feature>
<keyword evidence="5" id="KW-1185">Reference proteome</keyword>
<feature type="compositionally biased region" description="Gly residues" evidence="3">
    <location>
        <begin position="1274"/>
        <end position="1299"/>
    </location>
</feature>
<dbReference type="ExpressionAtlas" id="A0A2K3D925">
    <property type="expression patterns" value="baseline and differential"/>
</dbReference>
<feature type="compositionally biased region" description="Acidic residues" evidence="3">
    <location>
        <begin position="610"/>
        <end position="674"/>
    </location>
</feature>
<dbReference type="Gramene" id="PNW77030">
    <property type="protein sequence ID" value="PNW77030"/>
    <property type="gene ID" value="CHLRE_10g419400v5"/>
</dbReference>
<accession>A0A2K3D925</accession>
<dbReference type="SUPFAM" id="SSF57903">
    <property type="entry name" value="FYVE/PHD zinc finger"/>
    <property type="match status" value="1"/>
</dbReference>
<evidence type="ECO:0000313" key="4">
    <source>
        <dbReference type="EMBL" id="PNW77030.1"/>
    </source>
</evidence>
<keyword evidence="2" id="KW-0862">Zinc</keyword>
<feature type="region of interest" description="Disordered" evidence="3">
    <location>
        <begin position="838"/>
        <end position="863"/>
    </location>
</feature>
<feature type="region of interest" description="Disordered" evidence="3">
    <location>
        <begin position="104"/>
        <end position="134"/>
    </location>
</feature>
<proteinExistence type="predicted"/>
<feature type="compositionally biased region" description="Pro residues" evidence="3">
    <location>
        <begin position="154"/>
        <end position="164"/>
    </location>
</feature>
<dbReference type="Proteomes" id="UP000006906">
    <property type="component" value="Chromosome 10"/>
</dbReference>
<evidence type="ECO:0000256" key="2">
    <source>
        <dbReference type="ARBA" id="ARBA00022833"/>
    </source>
</evidence>
<feature type="region of interest" description="Disordered" evidence="3">
    <location>
        <begin position="1"/>
        <end position="81"/>
    </location>
</feature>
<feature type="compositionally biased region" description="Gly residues" evidence="3">
    <location>
        <begin position="848"/>
        <end position="862"/>
    </location>
</feature>
<reference evidence="4 5" key="1">
    <citation type="journal article" date="2007" name="Science">
        <title>The Chlamydomonas genome reveals the evolution of key animal and plant functions.</title>
        <authorList>
            <person name="Merchant S.S."/>
            <person name="Prochnik S.E."/>
            <person name="Vallon O."/>
            <person name="Harris E.H."/>
            <person name="Karpowicz S.J."/>
            <person name="Witman G.B."/>
            <person name="Terry A."/>
            <person name="Salamov A."/>
            <person name="Fritz-Laylin L.K."/>
            <person name="Marechal-Drouard L."/>
            <person name="Marshall W.F."/>
            <person name="Qu L.H."/>
            <person name="Nelson D.R."/>
            <person name="Sanderfoot A.A."/>
            <person name="Spalding M.H."/>
            <person name="Kapitonov V.V."/>
            <person name="Ren Q."/>
            <person name="Ferris P."/>
            <person name="Lindquist E."/>
            <person name="Shapiro H."/>
            <person name="Lucas S.M."/>
            <person name="Grimwood J."/>
            <person name="Schmutz J."/>
            <person name="Cardol P."/>
            <person name="Cerutti H."/>
            <person name="Chanfreau G."/>
            <person name="Chen C.L."/>
            <person name="Cognat V."/>
            <person name="Croft M.T."/>
            <person name="Dent R."/>
            <person name="Dutcher S."/>
            <person name="Fernandez E."/>
            <person name="Fukuzawa H."/>
            <person name="Gonzalez-Ballester D."/>
            <person name="Gonzalez-Halphen D."/>
            <person name="Hallmann A."/>
            <person name="Hanikenne M."/>
            <person name="Hippler M."/>
            <person name="Inwood W."/>
            <person name="Jabbari K."/>
            <person name="Kalanon M."/>
            <person name="Kuras R."/>
            <person name="Lefebvre P.A."/>
            <person name="Lemaire S.D."/>
            <person name="Lobanov A.V."/>
            <person name="Lohr M."/>
            <person name="Manuell A."/>
            <person name="Meier I."/>
            <person name="Mets L."/>
            <person name="Mittag M."/>
            <person name="Mittelmeier T."/>
            <person name="Moroney J.V."/>
            <person name="Moseley J."/>
            <person name="Napoli C."/>
            <person name="Nedelcu A.M."/>
            <person name="Niyogi K."/>
            <person name="Novoselov S.V."/>
            <person name="Paulsen I.T."/>
            <person name="Pazour G."/>
            <person name="Purton S."/>
            <person name="Ral J.P."/>
            <person name="Riano-Pachon D.M."/>
            <person name="Riekhof W."/>
            <person name="Rymarquis L."/>
            <person name="Schroda M."/>
            <person name="Stern D."/>
            <person name="Umen J."/>
            <person name="Willows R."/>
            <person name="Wilson N."/>
            <person name="Zimmer S.L."/>
            <person name="Allmer J."/>
            <person name="Balk J."/>
            <person name="Bisova K."/>
            <person name="Chen C.J."/>
            <person name="Elias M."/>
            <person name="Gendler K."/>
            <person name="Hauser C."/>
            <person name="Lamb M.R."/>
            <person name="Ledford H."/>
            <person name="Long J.C."/>
            <person name="Minagawa J."/>
            <person name="Page M.D."/>
            <person name="Pan J."/>
            <person name="Pootakham W."/>
            <person name="Roje S."/>
            <person name="Rose A."/>
            <person name="Stahlberg E."/>
            <person name="Terauchi A.M."/>
            <person name="Yang P."/>
            <person name="Ball S."/>
            <person name="Bowler C."/>
            <person name="Dieckmann C.L."/>
            <person name="Gladyshev V.N."/>
            <person name="Green P."/>
            <person name="Jorgensen R."/>
            <person name="Mayfield S."/>
            <person name="Mueller-Roeber B."/>
            <person name="Rajamani S."/>
            <person name="Sayre R.T."/>
            <person name="Brokstein P."/>
            <person name="Dubchak I."/>
            <person name="Goodstein D."/>
            <person name="Hornick L."/>
            <person name="Huang Y.W."/>
            <person name="Jhaveri J."/>
            <person name="Luo Y."/>
            <person name="Martinez D."/>
            <person name="Ngau W.C."/>
            <person name="Otillar B."/>
            <person name="Poliakov A."/>
            <person name="Porter A."/>
            <person name="Szajkowski L."/>
            <person name="Werner G."/>
            <person name="Zhou K."/>
            <person name="Grigoriev I.V."/>
            <person name="Rokhsar D.S."/>
            <person name="Grossman A.R."/>
        </authorList>
    </citation>
    <scope>NUCLEOTIDE SEQUENCE [LARGE SCALE GENOMIC DNA]</scope>
    <source>
        <strain evidence="5">CC-503</strain>
    </source>
</reference>
<evidence type="ECO:0000313" key="5">
    <source>
        <dbReference type="Proteomes" id="UP000006906"/>
    </source>
</evidence>
<feature type="compositionally biased region" description="Acidic residues" evidence="3">
    <location>
        <begin position="1102"/>
        <end position="1117"/>
    </location>
</feature>
<evidence type="ECO:0000256" key="1">
    <source>
        <dbReference type="ARBA" id="ARBA00022771"/>
    </source>
</evidence>
<dbReference type="PANTHER" id="PTHR40903:SF1">
    <property type="entry name" value="HYPHALLY REGULATED CELL WALL PROTEIN 3"/>
    <property type="match status" value="1"/>
</dbReference>
<feature type="region of interest" description="Disordered" evidence="3">
    <location>
        <begin position="870"/>
        <end position="889"/>
    </location>
</feature>
<dbReference type="OrthoDB" id="552551at2759"/>
<feature type="compositionally biased region" description="Low complexity" evidence="3">
    <location>
        <begin position="1352"/>
        <end position="1370"/>
    </location>
</feature>
<feature type="region of interest" description="Disordered" evidence="3">
    <location>
        <begin position="146"/>
        <end position="190"/>
    </location>
</feature>
<feature type="compositionally biased region" description="Acidic residues" evidence="3">
    <location>
        <begin position="1214"/>
        <end position="1227"/>
    </location>
</feature>
<feature type="region of interest" description="Disordered" evidence="3">
    <location>
        <begin position="1012"/>
        <end position="1304"/>
    </location>
</feature>
<feature type="region of interest" description="Disordered" evidence="3">
    <location>
        <begin position="591"/>
        <end position="760"/>
    </location>
</feature>
<feature type="region of interest" description="Disordered" evidence="3">
    <location>
        <begin position="312"/>
        <end position="332"/>
    </location>
</feature>
<dbReference type="EMBL" id="CM008971">
    <property type="protein sequence ID" value="PNW77030.1"/>
    <property type="molecule type" value="Genomic_DNA"/>
</dbReference>
<dbReference type="InterPro" id="IPR011011">
    <property type="entry name" value="Znf_FYVE_PHD"/>
</dbReference>
<organism evidence="4 5">
    <name type="scientific">Chlamydomonas reinhardtii</name>
    <name type="common">Chlamydomonas smithii</name>
    <dbReference type="NCBI Taxonomy" id="3055"/>
    <lineage>
        <taxon>Eukaryota</taxon>
        <taxon>Viridiplantae</taxon>
        <taxon>Chlorophyta</taxon>
        <taxon>core chlorophytes</taxon>
        <taxon>Chlorophyceae</taxon>
        <taxon>CS clade</taxon>
        <taxon>Chlamydomonadales</taxon>
        <taxon>Chlamydomonadaceae</taxon>
        <taxon>Chlamydomonas</taxon>
    </lineage>
</organism>